<dbReference type="GO" id="GO:0030313">
    <property type="term" value="C:cell envelope"/>
    <property type="evidence" value="ECO:0007669"/>
    <property type="project" value="UniProtKB-SubCell"/>
</dbReference>
<keyword evidence="2 3" id="KW-0175">Coiled coil</keyword>
<dbReference type="InterPro" id="IPR050465">
    <property type="entry name" value="UPF0194_transport"/>
</dbReference>
<dbReference type="AlphaFoldDB" id="A0A5B9QTV0"/>
<dbReference type="Proteomes" id="UP000325286">
    <property type="component" value="Chromosome"/>
</dbReference>
<name>A0A5B9QTV0_9BACT</name>
<accession>A0A5B9QTV0</accession>
<evidence type="ECO:0000313" key="7">
    <source>
        <dbReference type="Proteomes" id="UP000325286"/>
    </source>
</evidence>
<keyword evidence="4" id="KW-0812">Transmembrane</keyword>
<feature type="transmembrane region" description="Helical" evidence="4">
    <location>
        <begin position="9"/>
        <end position="27"/>
    </location>
</feature>
<evidence type="ECO:0000256" key="2">
    <source>
        <dbReference type="ARBA" id="ARBA00023054"/>
    </source>
</evidence>
<dbReference type="Gene3D" id="1.10.287.470">
    <property type="entry name" value="Helix hairpin bin"/>
    <property type="match status" value="1"/>
</dbReference>
<feature type="domain" description="YknX-like C-terminal permuted SH3-like" evidence="5">
    <location>
        <begin position="332"/>
        <end position="399"/>
    </location>
</feature>
<comment type="subcellular location">
    <subcellularLocation>
        <location evidence="1">Cell envelope</location>
    </subcellularLocation>
</comment>
<keyword evidence="7" id="KW-1185">Reference proteome</keyword>
<organism evidence="6 7">
    <name type="scientific">Roseimaritima ulvae</name>
    <dbReference type="NCBI Taxonomy" id="980254"/>
    <lineage>
        <taxon>Bacteria</taxon>
        <taxon>Pseudomonadati</taxon>
        <taxon>Planctomycetota</taxon>
        <taxon>Planctomycetia</taxon>
        <taxon>Pirellulales</taxon>
        <taxon>Pirellulaceae</taxon>
        <taxon>Roseimaritima</taxon>
    </lineage>
</organism>
<dbReference type="EMBL" id="CP042914">
    <property type="protein sequence ID" value="QEG41180.1"/>
    <property type="molecule type" value="Genomic_DNA"/>
</dbReference>
<dbReference type="Gene3D" id="2.40.420.20">
    <property type="match status" value="1"/>
</dbReference>
<dbReference type="KEGG" id="rul:UC8_31990"/>
<feature type="coiled-coil region" evidence="3">
    <location>
        <begin position="104"/>
        <end position="145"/>
    </location>
</feature>
<proteinExistence type="predicted"/>
<dbReference type="PANTHER" id="PTHR32347:SF29">
    <property type="entry name" value="UPF0194 MEMBRANE PROTEIN YBHG"/>
    <property type="match status" value="1"/>
</dbReference>
<evidence type="ECO:0000256" key="1">
    <source>
        <dbReference type="ARBA" id="ARBA00004196"/>
    </source>
</evidence>
<dbReference type="OrthoDB" id="9791520at2"/>
<keyword evidence="4" id="KW-0472">Membrane</keyword>
<reference evidence="6 7" key="1">
    <citation type="submission" date="2019-08" db="EMBL/GenBank/DDBJ databases">
        <title>Deep-cultivation of Planctomycetes and their phenomic and genomic characterization uncovers novel biology.</title>
        <authorList>
            <person name="Wiegand S."/>
            <person name="Jogler M."/>
            <person name="Boedeker C."/>
            <person name="Pinto D."/>
            <person name="Vollmers J."/>
            <person name="Rivas-Marin E."/>
            <person name="Kohn T."/>
            <person name="Peeters S.H."/>
            <person name="Heuer A."/>
            <person name="Rast P."/>
            <person name="Oberbeckmann S."/>
            <person name="Bunk B."/>
            <person name="Jeske O."/>
            <person name="Meyerdierks A."/>
            <person name="Storesund J.E."/>
            <person name="Kallscheuer N."/>
            <person name="Luecker S."/>
            <person name="Lage O.M."/>
            <person name="Pohl T."/>
            <person name="Merkel B.J."/>
            <person name="Hornburger P."/>
            <person name="Mueller R.-W."/>
            <person name="Bruemmer F."/>
            <person name="Labrenz M."/>
            <person name="Spormann A.M."/>
            <person name="Op den Camp H."/>
            <person name="Overmann J."/>
            <person name="Amann R."/>
            <person name="Jetten M.S.M."/>
            <person name="Mascher T."/>
            <person name="Medema M.H."/>
            <person name="Devos D.P."/>
            <person name="Kaster A.-K."/>
            <person name="Ovreas L."/>
            <person name="Rohde M."/>
            <person name="Galperin M.Y."/>
            <person name="Jogler C."/>
        </authorList>
    </citation>
    <scope>NUCLEOTIDE SEQUENCE [LARGE SCALE GENOMIC DNA]</scope>
    <source>
        <strain evidence="6 7">UC8</strain>
    </source>
</reference>
<dbReference type="Gene3D" id="2.40.50.100">
    <property type="match status" value="1"/>
</dbReference>
<sequence>MAKHQIRNLVYWLLAVVVVGVVVVLAVKPRPVLVDIAVAARGAMDVRIEEDGKTRIRERYMVSSPLTGRLLRVTWDVGDAVVGGETILARLEPTDPDLLDPRTIAQARARVRAAERKLEATKAALAKAEAAADFAEVEMGRARQLRRTNAASISEFEEKELAFRQRSEDARAAGFNVDIAEYELELQRAALLLSDPDQTDDGDMELSIRAPIDGRVLRIYQESTAVVAAGVALMELGDPTDLEVVADFLSRDAVRISAGDRVIMRHWGGLRPLEGRVRLVEPSGFTKVSALGVEEQRVNVIIDLVDPSEQRAELGDGFRVDCEVVVWEDTDVLQIPTSALFRVDGNWHVFAIEANTARLRPVEIDHNNGTVAEIIEGLEEGAQVIPHPSDTIEDGVLVEQR</sequence>
<evidence type="ECO:0000256" key="3">
    <source>
        <dbReference type="SAM" id="Coils"/>
    </source>
</evidence>
<keyword evidence="4" id="KW-1133">Transmembrane helix</keyword>
<evidence type="ECO:0000259" key="5">
    <source>
        <dbReference type="Pfam" id="PF25989"/>
    </source>
</evidence>
<gene>
    <name evidence="6" type="primary">yknX</name>
    <name evidence="6" type="ORF">UC8_31990</name>
</gene>
<dbReference type="InterPro" id="IPR058637">
    <property type="entry name" value="YknX-like_C"/>
</dbReference>
<dbReference type="PANTHER" id="PTHR32347">
    <property type="entry name" value="EFFLUX SYSTEM COMPONENT YKNX-RELATED"/>
    <property type="match status" value="1"/>
</dbReference>
<dbReference type="Pfam" id="PF25989">
    <property type="entry name" value="YknX_C"/>
    <property type="match status" value="1"/>
</dbReference>
<evidence type="ECO:0000313" key="6">
    <source>
        <dbReference type="EMBL" id="QEG41180.1"/>
    </source>
</evidence>
<dbReference type="RefSeq" id="WP_068139250.1">
    <property type="nucleotide sequence ID" value="NZ_CP042914.1"/>
</dbReference>
<evidence type="ECO:0000256" key="4">
    <source>
        <dbReference type="SAM" id="Phobius"/>
    </source>
</evidence>
<protein>
    <submittedName>
        <fullName evidence="6">Efflux system component YknX</fullName>
    </submittedName>
</protein>